<dbReference type="Proteomes" id="UP000019140">
    <property type="component" value="Unassembled WGS sequence"/>
</dbReference>
<comment type="caution">
    <text evidence="1">The sequence shown here is derived from an EMBL/GenBank/DDBJ whole genome shotgun (WGS) entry which is preliminary data.</text>
</comment>
<name>W4M770_9BACT</name>
<organism evidence="1 2">
    <name type="scientific">Candidatus Entotheonella gemina</name>
    <dbReference type="NCBI Taxonomy" id="1429439"/>
    <lineage>
        <taxon>Bacteria</taxon>
        <taxon>Pseudomonadati</taxon>
        <taxon>Nitrospinota/Tectimicrobiota group</taxon>
        <taxon>Candidatus Tectimicrobiota</taxon>
        <taxon>Candidatus Entotheonellia</taxon>
        <taxon>Candidatus Entotheonellales</taxon>
        <taxon>Candidatus Entotheonellaceae</taxon>
        <taxon>Candidatus Entotheonella</taxon>
    </lineage>
</organism>
<evidence type="ECO:0008006" key="3">
    <source>
        <dbReference type="Google" id="ProtNLM"/>
    </source>
</evidence>
<proteinExistence type="predicted"/>
<dbReference type="HOGENOM" id="CLU_149364_0_0_7"/>
<evidence type="ECO:0000313" key="1">
    <source>
        <dbReference type="EMBL" id="ETX06023.1"/>
    </source>
</evidence>
<accession>W4M770</accession>
<dbReference type="Gene3D" id="1.20.120.330">
    <property type="entry name" value="Nucleotidyltransferases domain 2"/>
    <property type="match status" value="1"/>
</dbReference>
<evidence type="ECO:0000313" key="2">
    <source>
        <dbReference type="Proteomes" id="UP000019140"/>
    </source>
</evidence>
<dbReference type="AlphaFoldDB" id="W4M770"/>
<gene>
    <name evidence="1" type="ORF">ETSY2_19585</name>
</gene>
<sequence>MLLQARRYDGAIYLCGYAVEVALKARICRTLSWLGYPSTRGEFQNYQTFRTHSLDVLLHLSGVEEKVKKTLFAEWSAVAAWDPETRYKPIGSATKQNAELMISSTQVLLRIL</sequence>
<reference evidence="1 2" key="1">
    <citation type="journal article" date="2014" name="Nature">
        <title>An environmental bacterial taxon with a large and distinct metabolic repertoire.</title>
        <authorList>
            <person name="Wilson M.C."/>
            <person name="Mori T."/>
            <person name="Ruckert C."/>
            <person name="Uria A.R."/>
            <person name="Helf M.J."/>
            <person name="Takada K."/>
            <person name="Gernert C."/>
            <person name="Steffens U.A."/>
            <person name="Heycke N."/>
            <person name="Schmitt S."/>
            <person name="Rinke C."/>
            <person name="Helfrich E.J."/>
            <person name="Brachmann A.O."/>
            <person name="Gurgui C."/>
            <person name="Wakimoto T."/>
            <person name="Kracht M."/>
            <person name="Crusemann M."/>
            <person name="Hentschel U."/>
            <person name="Abe I."/>
            <person name="Matsunaga S."/>
            <person name="Kalinowski J."/>
            <person name="Takeyama H."/>
            <person name="Piel J."/>
        </authorList>
    </citation>
    <scope>NUCLEOTIDE SEQUENCE [LARGE SCALE GENOMIC DNA]</scope>
    <source>
        <strain evidence="2">TSY2</strain>
    </source>
</reference>
<dbReference type="EMBL" id="AZHX01000804">
    <property type="protein sequence ID" value="ETX06023.1"/>
    <property type="molecule type" value="Genomic_DNA"/>
</dbReference>
<protein>
    <recommendedName>
        <fullName evidence="3">HEPN domain-containing protein</fullName>
    </recommendedName>
</protein>
<keyword evidence="2" id="KW-1185">Reference proteome</keyword>